<keyword evidence="1" id="KW-0472">Membrane</keyword>
<dbReference type="EMBL" id="VBUU01000003">
    <property type="protein sequence ID" value="TLG15552.1"/>
    <property type="molecule type" value="Genomic_DNA"/>
</dbReference>
<dbReference type="CDD" id="cd03392">
    <property type="entry name" value="PAP2_like_2"/>
    <property type="match status" value="1"/>
</dbReference>
<name>A0A5R8PI65_9NOCA</name>
<keyword evidence="1" id="KW-0812">Transmembrane</keyword>
<feature type="transmembrane region" description="Helical" evidence="1">
    <location>
        <begin position="79"/>
        <end position="101"/>
    </location>
</feature>
<gene>
    <name evidence="3" type="ORF">FEK35_05200</name>
</gene>
<dbReference type="PANTHER" id="PTHR14969">
    <property type="entry name" value="SPHINGOSINE-1-PHOSPHATE PHOSPHOHYDROLASE"/>
    <property type="match status" value="1"/>
</dbReference>
<dbReference type="Pfam" id="PF01569">
    <property type="entry name" value="PAP2"/>
    <property type="match status" value="1"/>
</dbReference>
<reference evidence="3 4" key="1">
    <citation type="submission" date="2019-05" db="EMBL/GenBank/DDBJ databases">
        <title>Genomes sequences of two Nocardia cyriacigeorgica environmental isolates, type strains Nocardia asteroides ATCC 19247 and Nocardia cyriacigeorgica DSM 44484.</title>
        <authorList>
            <person name="Vautrin F."/>
            <person name="Bergeron E."/>
            <person name="Dubost A."/>
            <person name="Abrouk D."/>
            <person name="Rodriguez Nava V."/>
            <person name="Pujic P."/>
        </authorList>
    </citation>
    <scope>NUCLEOTIDE SEQUENCE [LARGE SCALE GENOMIC DNA]</scope>
    <source>
        <strain evidence="3 4">EML 1456</strain>
    </source>
</reference>
<dbReference type="InterPro" id="IPR036938">
    <property type="entry name" value="PAP2/HPO_sf"/>
</dbReference>
<dbReference type="SMART" id="SM00014">
    <property type="entry name" value="acidPPc"/>
    <property type="match status" value="1"/>
</dbReference>
<dbReference type="AlphaFoldDB" id="A0A5R8PI65"/>
<evidence type="ECO:0000259" key="2">
    <source>
        <dbReference type="SMART" id="SM00014"/>
    </source>
</evidence>
<sequence length="231" mass="24306">MVWVAMVLAVVAVALTWFVLHGDAEAAVDVPVMDWVVNHRVDALTPAAKVITHSGGTIAMWSAAILACAVLAKRRQWPEVTLVAVTGAGSALLIPLLKSVIDRERPPVADRLVTVTSHSYPSGHALGSAVVVGVIGAVVIATLHRPGPRSAVAAVAATFVVLVGLSRVYLGVHWPTDVLAGWTIGLLWLTIMLTGYTRYWRTLPPVPEAEQAPAAAAPAEWKAGAQRSADT</sequence>
<dbReference type="Proteomes" id="UP000308349">
    <property type="component" value="Unassembled WGS sequence"/>
</dbReference>
<organism evidence="3 4">
    <name type="scientific">Nocardia cyriacigeorgica</name>
    <dbReference type="NCBI Taxonomy" id="135487"/>
    <lineage>
        <taxon>Bacteria</taxon>
        <taxon>Bacillati</taxon>
        <taxon>Actinomycetota</taxon>
        <taxon>Actinomycetes</taxon>
        <taxon>Mycobacteriales</taxon>
        <taxon>Nocardiaceae</taxon>
        <taxon>Nocardia</taxon>
    </lineage>
</organism>
<evidence type="ECO:0000256" key="1">
    <source>
        <dbReference type="SAM" id="Phobius"/>
    </source>
</evidence>
<dbReference type="OrthoDB" id="5289372at2"/>
<accession>A0A5R8PI65</accession>
<proteinExistence type="predicted"/>
<evidence type="ECO:0000313" key="3">
    <source>
        <dbReference type="EMBL" id="TLG15552.1"/>
    </source>
</evidence>
<feature type="transmembrane region" description="Helical" evidence="1">
    <location>
        <begin position="178"/>
        <end position="196"/>
    </location>
</feature>
<feature type="transmembrane region" description="Helical" evidence="1">
    <location>
        <begin position="121"/>
        <end position="143"/>
    </location>
</feature>
<dbReference type="RefSeq" id="WP_138455222.1">
    <property type="nucleotide sequence ID" value="NZ_VBUU01000003.1"/>
</dbReference>
<feature type="transmembrane region" description="Helical" evidence="1">
    <location>
        <begin position="150"/>
        <end position="172"/>
    </location>
</feature>
<dbReference type="Gene3D" id="1.20.144.10">
    <property type="entry name" value="Phosphatidic acid phosphatase type 2/haloperoxidase"/>
    <property type="match status" value="1"/>
</dbReference>
<dbReference type="PANTHER" id="PTHR14969:SF13">
    <property type="entry name" value="AT30094P"/>
    <property type="match status" value="1"/>
</dbReference>
<feature type="transmembrane region" description="Helical" evidence="1">
    <location>
        <begin position="50"/>
        <end position="72"/>
    </location>
</feature>
<keyword evidence="1" id="KW-1133">Transmembrane helix</keyword>
<dbReference type="InterPro" id="IPR000326">
    <property type="entry name" value="PAP2/HPO"/>
</dbReference>
<dbReference type="SUPFAM" id="SSF48317">
    <property type="entry name" value="Acid phosphatase/Vanadium-dependent haloperoxidase"/>
    <property type="match status" value="1"/>
</dbReference>
<feature type="domain" description="Phosphatidic acid phosphatase type 2/haloperoxidase" evidence="2">
    <location>
        <begin position="80"/>
        <end position="193"/>
    </location>
</feature>
<evidence type="ECO:0000313" key="4">
    <source>
        <dbReference type="Proteomes" id="UP000308349"/>
    </source>
</evidence>
<protein>
    <submittedName>
        <fullName evidence="3">Phosphatase PAP2 family protein</fullName>
    </submittedName>
</protein>
<comment type="caution">
    <text evidence="3">The sequence shown here is derived from an EMBL/GenBank/DDBJ whole genome shotgun (WGS) entry which is preliminary data.</text>
</comment>